<keyword evidence="2 4" id="KW-0560">Oxidoreductase</keyword>
<comment type="similarity">
    <text evidence="1 3">Belongs to the short-chain dehydrogenases/reductases (SDR) family.</text>
</comment>
<protein>
    <submittedName>
        <fullName evidence="4">Fatty acyl-CoA reductase</fullName>
        <ecNumber evidence="4">1.2.1.-</ecNumber>
    </submittedName>
</protein>
<gene>
    <name evidence="4" type="primary">acr1</name>
    <name evidence="4" type="ORF">FLAPXU55_02347</name>
</gene>
<dbReference type="Proteomes" id="UP000533639">
    <property type="component" value="Unassembled WGS sequence"/>
</dbReference>
<dbReference type="PROSITE" id="PS00061">
    <property type="entry name" value="ADH_SHORT"/>
    <property type="match status" value="1"/>
</dbReference>
<dbReference type="RefSeq" id="WP_180857816.1">
    <property type="nucleotide sequence ID" value="NZ_CAIJDE010000043.1"/>
</dbReference>
<dbReference type="PANTHER" id="PTHR44196:SF1">
    <property type="entry name" value="DEHYDROGENASE_REDUCTASE SDR FAMILY MEMBER 7B"/>
    <property type="match status" value="1"/>
</dbReference>
<dbReference type="Gene3D" id="3.40.50.720">
    <property type="entry name" value="NAD(P)-binding Rossmann-like Domain"/>
    <property type="match status" value="1"/>
</dbReference>
<dbReference type="PRINTS" id="PR00080">
    <property type="entry name" value="SDRFAMILY"/>
</dbReference>
<dbReference type="InterPro" id="IPR002347">
    <property type="entry name" value="SDR_fam"/>
</dbReference>
<dbReference type="EC" id="1.2.1.-" evidence="4"/>
<name>A0A9N8J1R4_9FLAO</name>
<dbReference type="EMBL" id="CAIJDE010000043">
    <property type="protein sequence ID" value="CAC9974650.1"/>
    <property type="molecule type" value="Genomic_DNA"/>
</dbReference>
<evidence type="ECO:0000313" key="4">
    <source>
        <dbReference type="EMBL" id="CAC9974650.1"/>
    </source>
</evidence>
<evidence type="ECO:0000313" key="5">
    <source>
        <dbReference type="Proteomes" id="UP000533639"/>
    </source>
</evidence>
<dbReference type="GO" id="GO:0016491">
    <property type="term" value="F:oxidoreductase activity"/>
    <property type="evidence" value="ECO:0007669"/>
    <property type="project" value="UniProtKB-KW"/>
</dbReference>
<sequence length="259" mass="28376">MDVKGKTILITGGASGIGLESARQFLAEGASVIITGRNQAKLDAAKKMFPALTVIKSDVENENDAVSLFEKVTSLGGIDILYNNAGVGTPALNLGIADDQILKNAVYEMNVNYFGVLRLNNLFIDMLKSRKESAIINTTSILSLVPALEEPTYSATKTALSFYTKLLRKNLEIINSTVKVFELLPPVVATEMTAKRTDKKMTPEELVKTLINGIKKDQFTIRAGDTKALYIVSRFFPKIAFNLVNPKKIYPNLKSSLKL</sequence>
<dbReference type="AlphaFoldDB" id="A0A9N8J1R4"/>
<accession>A0A9N8J1R4</accession>
<evidence type="ECO:0000256" key="3">
    <source>
        <dbReference type="RuleBase" id="RU000363"/>
    </source>
</evidence>
<evidence type="ECO:0000256" key="1">
    <source>
        <dbReference type="ARBA" id="ARBA00006484"/>
    </source>
</evidence>
<comment type="caution">
    <text evidence="4">The sequence shown here is derived from an EMBL/GenBank/DDBJ whole genome shotgun (WGS) entry which is preliminary data.</text>
</comment>
<dbReference type="PANTHER" id="PTHR44196">
    <property type="entry name" value="DEHYDROGENASE/REDUCTASE SDR FAMILY MEMBER 7B"/>
    <property type="match status" value="1"/>
</dbReference>
<dbReference type="Pfam" id="PF00106">
    <property type="entry name" value="adh_short"/>
    <property type="match status" value="1"/>
</dbReference>
<dbReference type="GO" id="GO:0016020">
    <property type="term" value="C:membrane"/>
    <property type="evidence" value="ECO:0007669"/>
    <property type="project" value="TreeGrafter"/>
</dbReference>
<reference evidence="4 5" key="1">
    <citation type="submission" date="2020-06" db="EMBL/GenBank/DDBJ databases">
        <authorList>
            <person name="Criscuolo A."/>
        </authorList>
    </citation>
    <scope>NUCLEOTIDE SEQUENCE [LARGE SCALE GENOMIC DNA]</scope>
    <source>
        <strain evidence="4">PXU-55</strain>
    </source>
</reference>
<proteinExistence type="inferred from homology"/>
<keyword evidence="5" id="KW-1185">Reference proteome</keyword>
<dbReference type="InterPro" id="IPR020904">
    <property type="entry name" value="Sc_DH/Rdtase_CS"/>
</dbReference>
<dbReference type="InterPro" id="IPR036291">
    <property type="entry name" value="NAD(P)-bd_dom_sf"/>
</dbReference>
<evidence type="ECO:0000256" key="2">
    <source>
        <dbReference type="ARBA" id="ARBA00023002"/>
    </source>
</evidence>
<dbReference type="SUPFAM" id="SSF51735">
    <property type="entry name" value="NAD(P)-binding Rossmann-fold domains"/>
    <property type="match status" value="1"/>
</dbReference>
<organism evidence="4 5">
    <name type="scientific">Flavobacterium panici</name>
    <dbReference type="NCBI Taxonomy" id="2654843"/>
    <lineage>
        <taxon>Bacteria</taxon>
        <taxon>Pseudomonadati</taxon>
        <taxon>Bacteroidota</taxon>
        <taxon>Flavobacteriia</taxon>
        <taxon>Flavobacteriales</taxon>
        <taxon>Flavobacteriaceae</taxon>
        <taxon>Flavobacterium</taxon>
    </lineage>
</organism>
<dbReference type="PRINTS" id="PR00081">
    <property type="entry name" value="GDHRDH"/>
</dbReference>